<dbReference type="PANTHER" id="PTHR30466">
    <property type="entry name" value="FLAVIN REDUCTASE"/>
    <property type="match status" value="1"/>
</dbReference>
<dbReference type="Proteomes" id="UP000679284">
    <property type="component" value="Chromosome"/>
</dbReference>
<dbReference type="KEGG" id="fap:GR316_04940"/>
<dbReference type="InterPro" id="IPR002563">
    <property type="entry name" value="Flavin_Rdtase-like_dom"/>
</dbReference>
<evidence type="ECO:0000313" key="4">
    <source>
        <dbReference type="Proteomes" id="UP000679284"/>
    </source>
</evidence>
<sequence>MGAPVEFQPDAADTRRLRDALGRFATGVTVVTIAGPDGPMGMTANSFASVSLDPPLVLWSPARSSGRFEHFAKAKHYAIHVLSAEQVALCPAFSRGGSAFGGLDVTMNEQGVPLLDGALARFECEQHATHEGGDHLIVVGRVTKVTLREGEPLLFAGGKLGQFLTLA</sequence>
<gene>
    <name evidence="3" type="ORF">GR316_04940</name>
</gene>
<keyword evidence="1" id="KW-0560">Oxidoreductase</keyword>
<dbReference type="SUPFAM" id="SSF50475">
    <property type="entry name" value="FMN-binding split barrel"/>
    <property type="match status" value="1"/>
</dbReference>
<name>A0A8J8MSK2_9RHOB</name>
<dbReference type="RefSeq" id="WP_211784920.1">
    <property type="nucleotide sequence ID" value="NZ_CP047289.1"/>
</dbReference>
<dbReference type="SMART" id="SM00903">
    <property type="entry name" value="Flavin_Reduct"/>
    <property type="match status" value="1"/>
</dbReference>
<feature type="domain" description="Flavin reductase like" evidence="2">
    <location>
        <begin position="21"/>
        <end position="162"/>
    </location>
</feature>
<dbReference type="PANTHER" id="PTHR30466:SF1">
    <property type="entry name" value="FMN REDUCTASE (NADH) RUTF"/>
    <property type="match status" value="1"/>
</dbReference>
<dbReference type="InterPro" id="IPR012349">
    <property type="entry name" value="Split_barrel_FMN-bd"/>
</dbReference>
<accession>A0A8J8MSK2</accession>
<dbReference type="EMBL" id="CP047289">
    <property type="protein sequence ID" value="QUS35674.1"/>
    <property type="molecule type" value="Genomic_DNA"/>
</dbReference>
<organism evidence="3 4">
    <name type="scientific">Falsirhodobacter algicola</name>
    <dbReference type="NCBI Taxonomy" id="2692330"/>
    <lineage>
        <taxon>Bacteria</taxon>
        <taxon>Pseudomonadati</taxon>
        <taxon>Pseudomonadota</taxon>
        <taxon>Alphaproteobacteria</taxon>
        <taxon>Rhodobacterales</taxon>
        <taxon>Paracoccaceae</taxon>
        <taxon>Falsirhodobacter</taxon>
    </lineage>
</organism>
<protein>
    <submittedName>
        <fullName evidence="3">Flavin reductase</fullName>
    </submittedName>
</protein>
<dbReference type="GO" id="GO:0042602">
    <property type="term" value="F:riboflavin reductase (NADPH) activity"/>
    <property type="evidence" value="ECO:0007669"/>
    <property type="project" value="TreeGrafter"/>
</dbReference>
<dbReference type="AlphaFoldDB" id="A0A8J8MSK2"/>
<reference evidence="3" key="1">
    <citation type="submission" date="2020-01" db="EMBL/GenBank/DDBJ databases">
        <authorList>
            <person name="Yang Y."/>
            <person name="Kwon Y.M."/>
        </authorList>
    </citation>
    <scope>NUCLEOTIDE SEQUENCE</scope>
    <source>
        <strain evidence="3">PG104</strain>
    </source>
</reference>
<evidence type="ECO:0000313" key="3">
    <source>
        <dbReference type="EMBL" id="QUS35674.1"/>
    </source>
</evidence>
<evidence type="ECO:0000256" key="1">
    <source>
        <dbReference type="ARBA" id="ARBA00023002"/>
    </source>
</evidence>
<keyword evidence="4" id="KW-1185">Reference proteome</keyword>
<dbReference type="Gene3D" id="2.30.110.10">
    <property type="entry name" value="Electron Transport, Fmn-binding Protein, Chain A"/>
    <property type="match status" value="1"/>
</dbReference>
<dbReference type="Pfam" id="PF01613">
    <property type="entry name" value="Flavin_Reduct"/>
    <property type="match status" value="1"/>
</dbReference>
<dbReference type="InterPro" id="IPR050268">
    <property type="entry name" value="NADH-dep_flavin_reductase"/>
</dbReference>
<evidence type="ECO:0000259" key="2">
    <source>
        <dbReference type="SMART" id="SM00903"/>
    </source>
</evidence>
<proteinExistence type="predicted"/>
<dbReference type="GO" id="GO:0010181">
    <property type="term" value="F:FMN binding"/>
    <property type="evidence" value="ECO:0007669"/>
    <property type="project" value="InterPro"/>
</dbReference>